<gene>
    <name evidence="1" type="ORF">RCL2_001340800</name>
</gene>
<evidence type="ECO:0000313" key="1">
    <source>
        <dbReference type="EMBL" id="GES86353.1"/>
    </source>
</evidence>
<proteinExistence type="predicted"/>
<sequence length="272" mass="31671">MLGYCASIDSLDSLDETITESDPSEVLDEQSFNDDDEIEQVSFFTKFLSVTEVIHSAFPVEYPKTSPQGVATIFNISDWPHPMACFNDVNNCLLKSFCDCTFFWCTDRNSKKIKTYIFYLATQSITCRCKVSDDKICNGNAKLRRIIKNISEEYIIGCDKWKRGEKFHCYTKVPEDIDLELLRDLFQRRNIDGNDNSNQQCSTLIPYSSRTKLCEYPHMQDGQVVRGTIIERKCDVKFIKFVPYDLSPNNESFKKIYNKIQYQDMLMEHPNF</sequence>
<dbReference type="AlphaFoldDB" id="A0A8H3LJ10"/>
<dbReference type="OrthoDB" id="2428675at2759"/>
<name>A0A8H3LJ10_9GLOM</name>
<comment type="caution">
    <text evidence="1">The sequence shown here is derived from an EMBL/GenBank/DDBJ whole genome shotgun (WGS) entry which is preliminary data.</text>
</comment>
<organism evidence="1 2">
    <name type="scientific">Rhizophagus clarus</name>
    <dbReference type="NCBI Taxonomy" id="94130"/>
    <lineage>
        <taxon>Eukaryota</taxon>
        <taxon>Fungi</taxon>
        <taxon>Fungi incertae sedis</taxon>
        <taxon>Mucoromycota</taxon>
        <taxon>Glomeromycotina</taxon>
        <taxon>Glomeromycetes</taxon>
        <taxon>Glomerales</taxon>
        <taxon>Glomeraceae</taxon>
        <taxon>Rhizophagus</taxon>
    </lineage>
</organism>
<dbReference type="Proteomes" id="UP000615446">
    <property type="component" value="Unassembled WGS sequence"/>
</dbReference>
<reference evidence="1" key="1">
    <citation type="submission" date="2019-10" db="EMBL/GenBank/DDBJ databases">
        <title>Conservation and host-specific expression of non-tandemly repeated heterogenous ribosome RNA gene in arbuscular mycorrhizal fungi.</title>
        <authorList>
            <person name="Maeda T."/>
            <person name="Kobayashi Y."/>
            <person name="Nakagawa T."/>
            <person name="Ezawa T."/>
            <person name="Yamaguchi K."/>
            <person name="Bino T."/>
            <person name="Nishimoto Y."/>
            <person name="Shigenobu S."/>
            <person name="Kawaguchi M."/>
        </authorList>
    </citation>
    <scope>NUCLEOTIDE SEQUENCE</scope>
    <source>
        <strain evidence="1">HR1</strain>
    </source>
</reference>
<accession>A0A8H3LJ10</accession>
<dbReference type="EMBL" id="BLAL01000160">
    <property type="protein sequence ID" value="GES86353.1"/>
    <property type="molecule type" value="Genomic_DNA"/>
</dbReference>
<evidence type="ECO:0000313" key="2">
    <source>
        <dbReference type="Proteomes" id="UP000615446"/>
    </source>
</evidence>
<protein>
    <submittedName>
        <fullName evidence="1">Uncharacterized protein</fullName>
    </submittedName>
</protein>